<name>A0A0F9SAX1_9ZZZZ</name>
<dbReference type="EMBL" id="LAZR01000564">
    <property type="protein sequence ID" value="KKN64189.1"/>
    <property type="molecule type" value="Genomic_DNA"/>
</dbReference>
<reference evidence="1" key="1">
    <citation type="journal article" date="2015" name="Nature">
        <title>Complex archaea that bridge the gap between prokaryotes and eukaryotes.</title>
        <authorList>
            <person name="Spang A."/>
            <person name="Saw J.H."/>
            <person name="Jorgensen S.L."/>
            <person name="Zaremba-Niedzwiedzka K."/>
            <person name="Martijn J."/>
            <person name="Lind A.E."/>
            <person name="van Eijk R."/>
            <person name="Schleper C."/>
            <person name="Guy L."/>
            <person name="Ettema T.J."/>
        </authorList>
    </citation>
    <scope>NUCLEOTIDE SEQUENCE</scope>
</reference>
<comment type="caution">
    <text evidence="1">The sequence shown here is derived from an EMBL/GenBank/DDBJ whole genome shotgun (WGS) entry which is preliminary data.</text>
</comment>
<sequence length="498" mass="53682">MPLPLILVGVTIAAGSFGVKKGLDAKSDYNEANSINKRAKNIFDDAESSLNSKRDQASNSMLALGRTKFDIYENSLLSFVSSFSQIKNINFNDSDVKGLESLPGVDKADLDNLSSSVLSTHDVLSGGVTALGTGGLAGLAAYGGVGFLGTASTGTAIGSLTGVAATNATLAWLGGGSLAAGGYGMAGGAVVLGGLVAGPVLAVGGMMLASKAESAKIDAYSNRDRALLAAEQMKTAEVVTDGIHHRFEEINDVLLRLNTFFNPMLKEFCGLVARNIDYSSYTENEKKLVFKVAATAKSIKNLLEVVIINEDGSLTSQSSSIASFGSDVISGQHPDLASLEPNTEHVDVKKEPEPKKDLEHYFREISSQIDDQKWVYALSYGKKLRDKTAAAVKSYAHEDYEVDSDYKSEPYGYLVLIDTTLFGSAKDGFFITDTHIYGRPSYNDRFSIEIKKIKSIRVDEDDQELMINGDYYGYTQSELTPKMKLIVNAIKKYLEQFK</sequence>
<accession>A0A0F9SAX1</accession>
<gene>
    <name evidence="1" type="ORF">LCGC14_0494000</name>
</gene>
<protein>
    <submittedName>
        <fullName evidence="1">Uncharacterized protein</fullName>
    </submittedName>
</protein>
<proteinExistence type="predicted"/>
<evidence type="ECO:0000313" key="1">
    <source>
        <dbReference type="EMBL" id="KKN64189.1"/>
    </source>
</evidence>
<organism evidence="1">
    <name type="scientific">marine sediment metagenome</name>
    <dbReference type="NCBI Taxonomy" id="412755"/>
    <lineage>
        <taxon>unclassified sequences</taxon>
        <taxon>metagenomes</taxon>
        <taxon>ecological metagenomes</taxon>
    </lineage>
</organism>
<dbReference type="AlphaFoldDB" id="A0A0F9SAX1"/>